<reference evidence="22" key="3">
    <citation type="submission" date="2020-04" db="EMBL/GenBank/DDBJ databases">
        <authorList>
            <person name="Grover C.E."/>
            <person name="Arick M.A. II"/>
            <person name="Thrash A."/>
            <person name="Conover J.L."/>
            <person name="Sanders W.S."/>
            <person name="Peterson D.G."/>
            <person name="Scheffler J.A."/>
            <person name="Scheffler B.E."/>
            <person name="Wendel J.F."/>
        </authorList>
    </citation>
    <scope>NUCLEOTIDE SEQUENCE</scope>
    <source>
        <strain evidence="22">8</strain>
        <tissue evidence="22">Leaf</tissue>
    </source>
</reference>
<evidence type="ECO:0000256" key="4">
    <source>
        <dbReference type="ARBA" id="ARBA00022679"/>
    </source>
</evidence>
<dbReference type="eggNOG" id="ENOG502SB5H">
    <property type="taxonomic scope" value="Eukaryota"/>
</dbReference>
<keyword evidence="11 17" id="KW-1133">Transmembrane helix</keyword>
<feature type="chain" id="PRO_5035989073" description="Wall-associated receptor kinase galacturonan-binding domain-containing protein" evidence="18">
    <location>
        <begin position="21"/>
        <end position="285"/>
    </location>
</feature>
<evidence type="ECO:0000256" key="17">
    <source>
        <dbReference type="SAM" id="Phobius"/>
    </source>
</evidence>
<evidence type="ECO:0000313" key="21">
    <source>
        <dbReference type="EMBL" id="KJB35247.1"/>
    </source>
</evidence>
<dbReference type="InterPro" id="IPR025287">
    <property type="entry name" value="WAK_GUB"/>
</dbReference>
<evidence type="ECO:0000256" key="1">
    <source>
        <dbReference type="ARBA" id="ARBA00000900"/>
    </source>
</evidence>
<sequence length="285" mass="32560">MRNSAPIALLIILLFIPIQARNHPPPCSTSCGDIHNIGYPFRLKGDPPHCGDPDYELYCDNHNRTILNFHAGLYYVNNISYAQRLIRLVDINLAAGNCGLPYRSLGLEEVVGDGRYYRQYFSPHATFVRCSKEINSMGSSMVPCLSGNTSRVYLNYTNYMLYDSHITSACDIIAMVLSDHKVDQFPSSYEEIQRTLQLGFDLRWAVECRDCRADGGYCQFPTQESSRFHCSKEDDYATQLRNAILFLAYVFVIGLILFCRYILAPLVIFAFLLHKCFSSRNRIPR</sequence>
<evidence type="ECO:0000256" key="8">
    <source>
        <dbReference type="ARBA" id="ARBA00022771"/>
    </source>
</evidence>
<evidence type="ECO:0000256" key="14">
    <source>
        <dbReference type="ARBA" id="ARBA00024209"/>
    </source>
</evidence>
<accession>A0A0D2NPZ5</accession>
<dbReference type="Proteomes" id="UP000032304">
    <property type="component" value="Chromosome 6"/>
</dbReference>
<evidence type="ECO:0000256" key="12">
    <source>
        <dbReference type="ARBA" id="ARBA00023136"/>
    </source>
</evidence>
<feature type="domain" description="Wall-associated receptor kinase C-terminal" evidence="20">
    <location>
        <begin position="150"/>
        <end position="234"/>
    </location>
</feature>
<keyword evidence="9" id="KW-0833">Ubl conjugation pathway</keyword>
<keyword evidence="4" id="KW-0808">Transferase</keyword>
<evidence type="ECO:0000259" key="19">
    <source>
        <dbReference type="Pfam" id="PF13947"/>
    </source>
</evidence>
<organism evidence="21 23">
    <name type="scientific">Gossypium raimondii</name>
    <name type="common">Peruvian cotton</name>
    <name type="synonym">Gossypium klotzschianum subsp. raimondii</name>
    <dbReference type="NCBI Taxonomy" id="29730"/>
    <lineage>
        <taxon>Eukaryota</taxon>
        <taxon>Viridiplantae</taxon>
        <taxon>Streptophyta</taxon>
        <taxon>Embryophyta</taxon>
        <taxon>Tracheophyta</taxon>
        <taxon>Spermatophyta</taxon>
        <taxon>Magnoliopsida</taxon>
        <taxon>eudicotyledons</taxon>
        <taxon>Gunneridae</taxon>
        <taxon>Pentapetalae</taxon>
        <taxon>rosids</taxon>
        <taxon>malvids</taxon>
        <taxon>Malvales</taxon>
        <taxon>Malvaceae</taxon>
        <taxon>Malvoideae</taxon>
        <taxon>Gossypium</taxon>
    </lineage>
</organism>
<dbReference type="GO" id="GO:0008270">
    <property type="term" value="F:zinc ion binding"/>
    <property type="evidence" value="ECO:0007669"/>
    <property type="project" value="UniProtKB-KW"/>
</dbReference>
<dbReference type="GO" id="GO:0004674">
    <property type="term" value="F:protein serine/threonine kinase activity"/>
    <property type="evidence" value="ECO:0007669"/>
    <property type="project" value="UniProtKB-KW"/>
</dbReference>
<evidence type="ECO:0008006" key="25">
    <source>
        <dbReference type="Google" id="ProtNLM"/>
    </source>
</evidence>
<feature type="transmembrane region" description="Helical" evidence="17">
    <location>
        <begin position="246"/>
        <end position="273"/>
    </location>
</feature>
<comment type="subcellular location">
    <subcellularLocation>
        <location evidence="2">Membrane</location>
        <topology evidence="2">Single-pass membrane protein</topology>
    </subcellularLocation>
</comment>
<comment type="catalytic activity">
    <reaction evidence="1">
        <text>S-ubiquitinyl-[E2 ubiquitin-conjugating enzyme]-L-cysteine + [acceptor protein]-L-lysine = [E2 ubiquitin-conjugating enzyme]-L-cysteine + N(6)-ubiquitinyl-[acceptor protein]-L-lysine.</text>
        <dbReference type="EC" id="2.3.2.27"/>
    </reaction>
</comment>
<keyword evidence="6" id="KW-0479">Metal-binding</keyword>
<keyword evidence="10" id="KW-0862">Zinc</keyword>
<dbReference type="AlphaFoldDB" id="A0A0D2NPZ5"/>
<evidence type="ECO:0000313" key="24">
    <source>
        <dbReference type="Proteomes" id="UP000593578"/>
    </source>
</evidence>
<name>A0A0D2NPZ5_GOSRA</name>
<dbReference type="Proteomes" id="UP000593578">
    <property type="component" value="Unassembled WGS sequence"/>
</dbReference>
<keyword evidence="7 18" id="KW-0732">Signal</keyword>
<feature type="signal peptide" evidence="18">
    <location>
        <begin position="1"/>
        <end position="20"/>
    </location>
</feature>
<evidence type="ECO:0000256" key="15">
    <source>
        <dbReference type="ARBA" id="ARBA00047899"/>
    </source>
</evidence>
<evidence type="ECO:0000256" key="9">
    <source>
        <dbReference type="ARBA" id="ARBA00022786"/>
    </source>
</evidence>
<gene>
    <name evidence="21" type="ORF">B456_006G106500</name>
    <name evidence="22" type="ORF">Gorai_000700</name>
</gene>
<evidence type="ECO:0000259" key="20">
    <source>
        <dbReference type="Pfam" id="PF14380"/>
    </source>
</evidence>
<dbReference type="Pfam" id="PF14380">
    <property type="entry name" value="WAK_assoc"/>
    <property type="match status" value="1"/>
</dbReference>
<comment type="catalytic activity">
    <reaction evidence="15">
        <text>L-threonyl-[protein] + ATP = O-phospho-L-threonyl-[protein] + ADP + H(+)</text>
        <dbReference type="Rhea" id="RHEA:46608"/>
        <dbReference type="Rhea" id="RHEA-COMP:11060"/>
        <dbReference type="Rhea" id="RHEA-COMP:11605"/>
        <dbReference type="ChEBI" id="CHEBI:15378"/>
        <dbReference type="ChEBI" id="CHEBI:30013"/>
        <dbReference type="ChEBI" id="CHEBI:30616"/>
        <dbReference type="ChEBI" id="CHEBI:61977"/>
        <dbReference type="ChEBI" id="CHEBI:456216"/>
        <dbReference type="EC" id="2.7.11.1"/>
    </reaction>
</comment>
<evidence type="ECO:0000256" key="7">
    <source>
        <dbReference type="ARBA" id="ARBA00022729"/>
    </source>
</evidence>
<dbReference type="PANTHER" id="PTHR46279:SF12">
    <property type="entry name" value="RING-TYPE E3 UBIQUITIN TRANSFERASE"/>
    <property type="match status" value="1"/>
</dbReference>
<keyword evidence="23" id="KW-1185">Reference proteome</keyword>
<evidence type="ECO:0000256" key="6">
    <source>
        <dbReference type="ARBA" id="ARBA00022723"/>
    </source>
</evidence>
<dbReference type="STRING" id="29730.A0A0D2NPZ5"/>
<dbReference type="InterPro" id="IPR046948">
    <property type="entry name" value="ATL20-22-like"/>
</dbReference>
<evidence type="ECO:0000256" key="11">
    <source>
        <dbReference type="ARBA" id="ARBA00022989"/>
    </source>
</evidence>
<dbReference type="PANTHER" id="PTHR46279">
    <property type="entry name" value="RING/U-BOX SUPERFAMILY PROTEIN"/>
    <property type="match status" value="1"/>
</dbReference>
<evidence type="ECO:0000256" key="13">
    <source>
        <dbReference type="ARBA" id="ARBA00023180"/>
    </source>
</evidence>
<dbReference type="GO" id="GO:0016020">
    <property type="term" value="C:membrane"/>
    <property type="evidence" value="ECO:0007669"/>
    <property type="project" value="UniProtKB-SubCell"/>
</dbReference>
<evidence type="ECO:0000256" key="3">
    <source>
        <dbReference type="ARBA" id="ARBA00004906"/>
    </source>
</evidence>
<evidence type="ECO:0000256" key="10">
    <source>
        <dbReference type="ARBA" id="ARBA00022833"/>
    </source>
</evidence>
<keyword evidence="5 17" id="KW-0812">Transmembrane</keyword>
<comment type="pathway">
    <text evidence="3">Protein modification; protein ubiquitination.</text>
</comment>
<evidence type="ECO:0000256" key="5">
    <source>
        <dbReference type="ARBA" id="ARBA00022692"/>
    </source>
</evidence>
<dbReference type="EMBL" id="CM001745">
    <property type="protein sequence ID" value="KJB35247.1"/>
    <property type="molecule type" value="Genomic_DNA"/>
</dbReference>
<dbReference type="InterPro" id="IPR032872">
    <property type="entry name" value="WAK_assoc_C"/>
</dbReference>
<evidence type="ECO:0000256" key="2">
    <source>
        <dbReference type="ARBA" id="ARBA00004167"/>
    </source>
</evidence>
<dbReference type="EMBL" id="JABEZZ010000006">
    <property type="protein sequence ID" value="MBA0587574.1"/>
    <property type="molecule type" value="Genomic_DNA"/>
</dbReference>
<comment type="catalytic activity">
    <reaction evidence="16">
        <text>L-seryl-[protein] + ATP = O-phospho-L-seryl-[protein] + ADP + H(+)</text>
        <dbReference type="Rhea" id="RHEA:17989"/>
        <dbReference type="Rhea" id="RHEA-COMP:9863"/>
        <dbReference type="Rhea" id="RHEA-COMP:11604"/>
        <dbReference type="ChEBI" id="CHEBI:15378"/>
        <dbReference type="ChEBI" id="CHEBI:29999"/>
        <dbReference type="ChEBI" id="CHEBI:30616"/>
        <dbReference type="ChEBI" id="CHEBI:83421"/>
        <dbReference type="ChEBI" id="CHEBI:456216"/>
        <dbReference type="EC" id="2.7.11.1"/>
    </reaction>
</comment>
<dbReference type="KEGG" id="gra:105799162"/>
<keyword evidence="13" id="KW-0325">Glycoprotein</keyword>
<reference evidence="21 23" key="1">
    <citation type="journal article" date="2012" name="Nature">
        <title>Repeated polyploidization of Gossypium genomes and the evolution of spinnable cotton fibres.</title>
        <authorList>
            <person name="Paterson A.H."/>
            <person name="Wendel J.F."/>
            <person name="Gundlach H."/>
            <person name="Guo H."/>
            <person name="Jenkins J."/>
            <person name="Jin D."/>
            <person name="Llewellyn D."/>
            <person name="Showmaker K.C."/>
            <person name="Shu S."/>
            <person name="Udall J."/>
            <person name="Yoo M.J."/>
            <person name="Byers R."/>
            <person name="Chen W."/>
            <person name="Doron-Faigenboim A."/>
            <person name="Duke M.V."/>
            <person name="Gong L."/>
            <person name="Grimwood J."/>
            <person name="Grover C."/>
            <person name="Grupp K."/>
            <person name="Hu G."/>
            <person name="Lee T.H."/>
            <person name="Li J."/>
            <person name="Lin L."/>
            <person name="Liu T."/>
            <person name="Marler B.S."/>
            <person name="Page J.T."/>
            <person name="Roberts A.W."/>
            <person name="Romanel E."/>
            <person name="Sanders W.S."/>
            <person name="Szadkowski E."/>
            <person name="Tan X."/>
            <person name="Tang H."/>
            <person name="Xu C."/>
            <person name="Wang J."/>
            <person name="Wang Z."/>
            <person name="Zhang D."/>
            <person name="Zhang L."/>
            <person name="Ashrafi H."/>
            <person name="Bedon F."/>
            <person name="Bowers J.E."/>
            <person name="Brubaker C.L."/>
            <person name="Chee P.W."/>
            <person name="Das S."/>
            <person name="Gingle A.R."/>
            <person name="Haigler C.H."/>
            <person name="Harker D."/>
            <person name="Hoffmann L.V."/>
            <person name="Hovav R."/>
            <person name="Jones D.C."/>
            <person name="Lemke C."/>
            <person name="Mansoor S."/>
            <person name="ur Rahman M."/>
            <person name="Rainville L.N."/>
            <person name="Rambani A."/>
            <person name="Reddy U.K."/>
            <person name="Rong J.K."/>
            <person name="Saranga Y."/>
            <person name="Scheffler B.E."/>
            <person name="Scheffler J.A."/>
            <person name="Stelly D.M."/>
            <person name="Triplett B.A."/>
            <person name="Van Deynze A."/>
            <person name="Vaslin M.F."/>
            <person name="Waghmare V.N."/>
            <person name="Walford S.A."/>
            <person name="Wright R.J."/>
            <person name="Zaki E.A."/>
            <person name="Zhang T."/>
            <person name="Dennis E.S."/>
            <person name="Mayer K.F."/>
            <person name="Peterson D.G."/>
            <person name="Rokhsar D.S."/>
            <person name="Wang X."/>
            <person name="Schmutz J."/>
        </authorList>
    </citation>
    <scope>NUCLEOTIDE SEQUENCE [LARGE SCALE GENOMIC DNA]</scope>
</reference>
<evidence type="ECO:0000256" key="18">
    <source>
        <dbReference type="SAM" id="SignalP"/>
    </source>
</evidence>
<reference evidence="22 24" key="2">
    <citation type="journal article" date="2019" name="Genome Biol. Evol.">
        <title>Insights into the evolution of the New World diploid cottons (Gossypium, subgenus Houzingenia) based on genome sequencing.</title>
        <authorList>
            <person name="Grover C.E."/>
            <person name="Arick M.A. 2nd"/>
            <person name="Thrash A."/>
            <person name="Conover J.L."/>
            <person name="Sanders W.S."/>
            <person name="Peterson D.G."/>
            <person name="Frelichowski J.E."/>
            <person name="Scheffler J.A."/>
            <person name="Scheffler B.E."/>
            <person name="Wendel J.F."/>
        </authorList>
    </citation>
    <scope>NUCLEOTIDE SEQUENCE [LARGE SCALE GENOMIC DNA]</scope>
    <source>
        <strain evidence="22">8</strain>
        <tissue evidence="22">Leaf</tissue>
    </source>
</reference>
<evidence type="ECO:0000256" key="16">
    <source>
        <dbReference type="ARBA" id="ARBA00048679"/>
    </source>
</evidence>
<evidence type="ECO:0000313" key="22">
    <source>
        <dbReference type="EMBL" id="MBA0587574.1"/>
    </source>
</evidence>
<proteinExistence type="inferred from homology"/>
<evidence type="ECO:0000313" key="23">
    <source>
        <dbReference type="Proteomes" id="UP000032304"/>
    </source>
</evidence>
<dbReference type="GO" id="GO:0061630">
    <property type="term" value="F:ubiquitin protein ligase activity"/>
    <property type="evidence" value="ECO:0007669"/>
    <property type="project" value="UniProtKB-EC"/>
</dbReference>
<keyword evidence="12 17" id="KW-0472">Membrane</keyword>
<protein>
    <recommendedName>
        <fullName evidence="25">Wall-associated receptor kinase galacturonan-binding domain-containing protein</fullName>
    </recommendedName>
</protein>
<dbReference type="OMA" id="MLYDSHI"/>
<dbReference type="Pfam" id="PF13947">
    <property type="entry name" value="GUB_WAK_bind"/>
    <property type="match status" value="1"/>
</dbReference>
<feature type="domain" description="Wall-associated receptor kinase galacturonan-binding" evidence="19">
    <location>
        <begin position="27"/>
        <end position="90"/>
    </location>
</feature>
<dbReference type="OrthoDB" id="1146903at2759"/>
<dbReference type="GO" id="GO:0030247">
    <property type="term" value="F:polysaccharide binding"/>
    <property type="evidence" value="ECO:0007669"/>
    <property type="project" value="InterPro"/>
</dbReference>
<keyword evidence="8" id="KW-0863">Zinc-finger</keyword>
<comment type="similarity">
    <text evidence="14">Belongs to the RING-type zinc finger family. ATL subfamily.</text>
</comment>
<dbReference type="Gramene" id="KJB35247">
    <property type="protein sequence ID" value="KJB35247"/>
    <property type="gene ID" value="B456_006G106500"/>
</dbReference>